<feature type="region of interest" description="Disordered" evidence="13">
    <location>
        <begin position="598"/>
        <end position="632"/>
    </location>
</feature>
<dbReference type="InterPro" id="IPR001478">
    <property type="entry name" value="PDZ"/>
</dbReference>
<dbReference type="GO" id="GO:0030425">
    <property type="term" value="C:dendrite"/>
    <property type="evidence" value="ECO:0007669"/>
    <property type="project" value="TreeGrafter"/>
</dbReference>
<name>A0AAN9XXR2_9HEMI</name>
<feature type="compositionally biased region" description="Polar residues" evidence="13">
    <location>
        <begin position="1415"/>
        <end position="1428"/>
    </location>
</feature>
<feature type="compositionally biased region" description="Low complexity" evidence="13">
    <location>
        <begin position="121"/>
        <end position="133"/>
    </location>
</feature>
<feature type="domain" description="SAM" evidence="14">
    <location>
        <begin position="1454"/>
        <end position="1498"/>
    </location>
</feature>
<evidence type="ECO:0000313" key="16">
    <source>
        <dbReference type="EMBL" id="KAK7573344.1"/>
    </source>
</evidence>
<dbReference type="Gene3D" id="2.30.42.10">
    <property type="match status" value="1"/>
</dbReference>
<keyword evidence="4" id="KW-0597">Phosphoprotein</keyword>
<dbReference type="InterPro" id="IPR040645">
    <property type="entry name" value="Neurabin-1/2_PDZ"/>
</dbReference>
<accession>A0AAN9XXR2</accession>
<dbReference type="InterPro" id="IPR001660">
    <property type="entry name" value="SAM"/>
</dbReference>
<keyword evidence="3" id="KW-0963">Cytoplasm</keyword>
<feature type="compositionally biased region" description="Polar residues" evidence="13">
    <location>
        <begin position="336"/>
        <end position="346"/>
    </location>
</feature>
<evidence type="ECO:0000259" key="14">
    <source>
        <dbReference type="PROSITE" id="PS50105"/>
    </source>
</evidence>
<dbReference type="GO" id="GO:0015629">
    <property type="term" value="C:actin cytoskeleton"/>
    <property type="evidence" value="ECO:0007669"/>
    <property type="project" value="TreeGrafter"/>
</dbReference>
<evidence type="ECO:0000256" key="6">
    <source>
        <dbReference type="ARBA" id="ARBA00022902"/>
    </source>
</evidence>
<evidence type="ECO:0000256" key="2">
    <source>
        <dbReference type="ARBA" id="ARBA00022473"/>
    </source>
</evidence>
<feature type="region of interest" description="Disordered" evidence="13">
    <location>
        <begin position="1394"/>
        <end position="1449"/>
    </location>
</feature>
<feature type="domain" description="PDZ" evidence="15">
    <location>
        <begin position="789"/>
        <end position="877"/>
    </location>
</feature>
<keyword evidence="9" id="KW-0009">Actin-binding</keyword>
<dbReference type="Gene3D" id="1.10.150.50">
    <property type="entry name" value="Transcription Factor, Ets-1"/>
    <property type="match status" value="1"/>
</dbReference>
<comment type="caution">
    <text evidence="16">The sequence shown here is derived from an EMBL/GenBank/DDBJ whole genome shotgun (WGS) entry which is preliminary data.</text>
</comment>
<dbReference type="GO" id="GO:0031175">
    <property type="term" value="P:neuron projection development"/>
    <property type="evidence" value="ECO:0007669"/>
    <property type="project" value="TreeGrafter"/>
</dbReference>
<keyword evidence="10" id="KW-0206">Cytoskeleton</keyword>
<feature type="compositionally biased region" description="Polar residues" evidence="13">
    <location>
        <begin position="1192"/>
        <end position="1212"/>
    </location>
</feature>
<feature type="compositionally biased region" description="Basic and acidic residues" evidence="13">
    <location>
        <begin position="106"/>
        <end position="118"/>
    </location>
</feature>
<evidence type="ECO:0000256" key="1">
    <source>
        <dbReference type="ARBA" id="ARBA00004245"/>
    </source>
</evidence>
<dbReference type="Pfam" id="PF17817">
    <property type="entry name" value="PDZ_5"/>
    <property type="match status" value="1"/>
</dbReference>
<evidence type="ECO:0000256" key="3">
    <source>
        <dbReference type="ARBA" id="ARBA00022490"/>
    </source>
</evidence>
<dbReference type="Proteomes" id="UP001367676">
    <property type="component" value="Unassembled WGS sequence"/>
</dbReference>
<dbReference type="EMBL" id="JBBCAQ010000037">
    <property type="protein sequence ID" value="KAK7573344.1"/>
    <property type="molecule type" value="Genomic_DNA"/>
</dbReference>
<feature type="coiled-coil region" evidence="12">
    <location>
        <begin position="948"/>
        <end position="989"/>
    </location>
</feature>
<dbReference type="PANTHER" id="PTHR16154">
    <property type="entry name" value="NEURABIN"/>
    <property type="match status" value="1"/>
</dbReference>
<dbReference type="PROSITE" id="PS50105">
    <property type="entry name" value="SAM_DOMAIN"/>
    <property type="match status" value="1"/>
</dbReference>
<dbReference type="SUPFAM" id="SSF50156">
    <property type="entry name" value="PDZ domain-like"/>
    <property type="match status" value="1"/>
</dbReference>
<dbReference type="GO" id="GO:0007015">
    <property type="term" value="P:actin filament organization"/>
    <property type="evidence" value="ECO:0007669"/>
    <property type="project" value="TreeGrafter"/>
</dbReference>
<dbReference type="GO" id="GO:0014069">
    <property type="term" value="C:postsynaptic density"/>
    <property type="evidence" value="ECO:0007669"/>
    <property type="project" value="TreeGrafter"/>
</dbReference>
<keyword evidence="6" id="KW-0524">Neurogenesis</keyword>
<feature type="region of interest" description="Disordered" evidence="13">
    <location>
        <begin position="106"/>
        <end position="141"/>
    </location>
</feature>
<evidence type="ECO:0000256" key="5">
    <source>
        <dbReference type="ARBA" id="ARBA00022782"/>
    </source>
</evidence>
<sequence length="1549" mass="171424">MEDRKLHTEGGCNTRVIGSKVSQIANIFQSKGNPAANVGEPELLHISQKLKREPSVSPKRDQKDVFRETKSGDTVSTQITVVRTESHVARFNSAKALFEKLGTSEENRNVNKSVERIKRPSSLSSNNASTESLVSPRSPSPKNVYHQMNGSAFPNPAAIRNGVTTNGSCDSSKFRSTSISESKANGIVVTKFDKSSKPEKPERKLNNKELIEKQRNWTSHFSKPKPVTTTVCSSAKCELDNSKLEIAVTSTLLDLKQQVIPLSASISPTSNSCQSASYTKEHFVDDQLGNNRTINLIDAFMFCAVEDIREADHENHDRKAIKKNVASPPSPLSDGENGTSSPIESNVDLQTASNSARVAGAELGCEKPVPSICETMPLDKSPAHRSVEEQQPGPAIDEKTELECTQDFIENELLTELKSSCEELDPIGAVDLLPMSEPDDVIKPVLQFNLGDSASELKLNTSSTTVLCNSSISEEDSGFLSSEAIIAMRESDSGLLDSVRFADADDDSIAEEKIEQNLTEKNVGLSDLRVSKIKNEIEQKEHTSTVSSSFADTMTADEADNLLSARILEKKSRSHETLLSDEEAQEIVHLLSPSVESIDKQPDSNWISSGGLNVEDRSLTQPSMDDSFISSNAGSVSGIEDTYASSHFGSQTGSESDLLSGRMSSVGSCDDLESTLQDRPSSDDESTYKGYQPEPIKEIFEESGIHYFEDGHFWVEMPGLPTVENIEDLYHIPPKAKLKPRVKFSSDPIKVYSTFSMMDYDRRNEDVDPVAASAEYELEKRVEKLEMLSVDLDKGPEGLGLSIIGMGVGADAGLEKLGIFVKTITPNGAAAKDGRIQVNDQIIEVDGKSLVGVTQAYAASVLRNTRGKVKFLIGRERDTENSEVAQLIRLSLQADEAREQQRRQVEQSLGHLGQQFTRDDSSLTNSYSSSIDDYPAFSRDSSVESNNTETLRRLLEQNEQKTAKAEEEIAKLRARLEELEGSHASKEEIAEKLVQSGLRLRDVERNLVLAKRDVTTYQGMLQQSQEQFATIEKKYVRVKKLIKEFQQRETDFLHREEFYQQLLQEKDVEYNAFVKMLKDRIIQVEQELLETQRRAGFPVHLPQDSFNAKLVPTQMFKIPPVPPIRPLLEILDDDISDVDDFESEDGKTATVERKNPVKEELDEAVPQHELLDVSANKSKAELASRGGLANRQLPTVSSNKRSDSLSNISSEVDSSDAEAIISHQVGSDPKLNGASEEEKGSQLHKLQIETSVPTSQRPSVIAPQPKQLVHQYMQFQHRSIPKHVIPTYTTASLSPEFSSNSQNSKVQIKQHSSHGKDDIYSVNASTVIQCISSCTLYSNRNISGPPSSLAEQLKQVLAERERRTSVESDGLFSAGLPAEDISKGGQFIWQPAMQNSSQSSMSSGSWSPGHANADINASGSNFGSTDSSEVWCASPQPQDNSNSDKKFQSSASDWSKEQVCQWLLHAGLEQYVSKFLTEQIDGASLLAMENKDLKSLGIAADDRNKFKRKLKDLRLQTEKEKRHCEKERKEKEKLQKKAEKLAEKASRRK</sequence>
<dbReference type="FunFam" id="2.30.42.10:FF:000010">
    <property type="entry name" value="Neurabin-1 isoform 1"/>
    <property type="match status" value="1"/>
</dbReference>
<protein>
    <recommendedName>
        <fullName evidence="18">Neurabin-1</fullName>
    </recommendedName>
</protein>
<dbReference type="CDD" id="cd06790">
    <property type="entry name" value="PDZ_neurabin-like"/>
    <property type="match status" value="1"/>
</dbReference>
<dbReference type="GO" id="GO:0051015">
    <property type="term" value="F:actin filament binding"/>
    <property type="evidence" value="ECO:0007669"/>
    <property type="project" value="TreeGrafter"/>
</dbReference>
<dbReference type="SMART" id="SM00228">
    <property type="entry name" value="PDZ"/>
    <property type="match status" value="1"/>
</dbReference>
<keyword evidence="8 12" id="KW-0175">Coiled coil</keyword>
<feature type="compositionally biased region" description="Polar residues" evidence="13">
    <location>
        <begin position="619"/>
        <end position="632"/>
    </location>
</feature>
<keyword evidence="5" id="KW-0221">Differentiation</keyword>
<dbReference type="PROSITE" id="PS50106">
    <property type="entry name" value="PDZ"/>
    <property type="match status" value="1"/>
</dbReference>
<feature type="compositionally biased region" description="Polar residues" evidence="13">
    <location>
        <begin position="647"/>
        <end position="667"/>
    </location>
</feature>
<feature type="region of interest" description="Disordered" evidence="13">
    <location>
        <begin position="313"/>
        <end position="346"/>
    </location>
</feature>
<dbReference type="CDD" id="cd09512">
    <property type="entry name" value="SAM_Neurabin-like"/>
    <property type="match status" value="1"/>
</dbReference>
<keyword evidence="17" id="KW-1185">Reference proteome</keyword>
<feature type="region of interest" description="Disordered" evidence="13">
    <location>
        <begin position="1139"/>
        <end position="1166"/>
    </location>
</feature>
<keyword evidence="2" id="KW-0217">Developmental protein</keyword>
<evidence type="ECO:0000256" key="8">
    <source>
        <dbReference type="ARBA" id="ARBA00023054"/>
    </source>
</evidence>
<dbReference type="InterPro" id="IPR013761">
    <property type="entry name" value="SAM/pointed_sf"/>
</dbReference>
<evidence type="ECO:0000256" key="7">
    <source>
        <dbReference type="ARBA" id="ARBA00023018"/>
    </source>
</evidence>
<evidence type="ECO:0000256" key="11">
    <source>
        <dbReference type="ARBA" id="ARBA00034103"/>
    </source>
</evidence>
<reference evidence="16 17" key="1">
    <citation type="submission" date="2024-03" db="EMBL/GenBank/DDBJ databases">
        <title>Adaptation during the transition from Ophiocordyceps entomopathogen to insect associate is accompanied by gene loss and intensified selection.</title>
        <authorList>
            <person name="Ward C.M."/>
            <person name="Onetto C.A."/>
            <person name="Borneman A.R."/>
        </authorList>
    </citation>
    <scope>NUCLEOTIDE SEQUENCE [LARGE SCALE GENOMIC DNA]</scope>
    <source>
        <strain evidence="16">AWRI1</strain>
        <tissue evidence="16">Single Adult Female</tissue>
    </source>
</reference>
<evidence type="ECO:0000256" key="9">
    <source>
        <dbReference type="ARBA" id="ARBA00023203"/>
    </source>
</evidence>
<evidence type="ECO:0000259" key="15">
    <source>
        <dbReference type="PROSITE" id="PS50106"/>
    </source>
</evidence>
<evidence type="ECO:0000313" key="17">
    <source>
        <dbReference type="Proteomes" id="UP001367676"/>
    </source>
</evidence>
<evidence type="ECO:0000256" key="4">
    <source>
        <dbReference type="ARBA" id="ARBA00022553"/>
    </source>
</evidence>
<dbReference type="InterPro" id="IPR036034">
    <property type="entry name" value="PDZ_sf"/>
</dbReference>
<dbReference type="GO" id="GO:0019722">
    <property type="term" value="P:calcium-mediated signaling"/>
    <property type="evidence" value="ECO:0007669"/>
    <property type="project" value="TreeGrafter"/>
</dbReference>
<comment type="subcellular location">
    <subcellularLocation>
        <location evidence="1">Cytoplasm</location>
        <location evidence="1">Cytoskeleton</location>
    </subcellularLocation>
    <subcellularLocation>
        <location evidence="11">Synapse</location>
    </subcellularLocation>
</comment>
<evidence type="ECO:0000256" key="13">
    <source>
        <dbReference type="SAM" id="MobiDB-lite"/>
    </source>
</evidence>
<dbReference type="GO" id="GO:0005737">
    <property type="term" value="C:cytoplasm"/>
    <property type="evidence" value="ECO:0007669"/>
    <property type="project" value="TreeGrafter"/>
</dbReference>
<proteinExistence type="predicted"/>
<feature type="region of interest" description="Disordered" evidence="13">
    <location>
        <begin position="899"/>
        <end position="927"/>
    </location>
</feature>
<evidence type="ECO:0008006" key="18">
    <source>
        <dbReference type="Google" id="ProtNLM"/>
    </source>
</evidence>
<gene>
    <name evidence="16" type="ORF">V9T40_010535</name>
</gene>
<feature type="region of interest" description="Disordered" evidence="13">
    <location>
        <begin position="647"/>
        <end position="693"/>
    </location>
</feature>
<organism evidence="16 17">
    <name type="scientific">Parthenolecanium corni</name>
    <dbReference type="NCBI Taxonomy" id="536013"/>
    <lineage>
        <taxon>Eukaryota</taxon>
        <taxon>Metazoa</taxon>
        <taxon>Ecdysozoa</taxon>
        <taxon>Arthropoda</taxon>
        <taxon>Hexapoda</taxon>
        <taxon>Insecta</taxon>
        <taxon>Pterygota</taxon>
        <taxon>Neoptera</taxon>
        <taxon>Paraneoptera</taxon>
        <taxon>Hemiptera</taxon>
        <taxon>Sternorrhyncha</taxon>
        <taxon>Coccoidea</taxon>
        <taxon>Coccidae</taxon>
        <taxon>Parthenolecanium</taxon>
    </lineage>
</organism>
<dbReference type="InterPro" id="IPR043446">
    <property type="entry name" value="Neurabin-like"/>
</dbReference>
<keyword evidence="7" id="KW-0770">Synapse</keyword>
<dbReference type="SMART" id="SM00454">
    <property type="entry name" value="SAM"/>
    <property type="match status" value="1"/>
</dbReference>
<evidence type="ECO:0000256" key="10">
    <source>
        <dbReference type="ARBA" id="ARBA00023212"/>
    </source>
</evidence>
<evidence type="ECO:0000256" key="12">
    <source>
        <dbReference type="SAM" id="Coils"/>
    </source>
</evidence>
<feature type="compositionally biased region" description="Low complexity" evidence="13">
    <location>
        <begin position="1396"/>
        <end position="1407"/>
    </location>
</feature>
<dbReference type="Pfam" id="PF00536">
    <property type="entry name" value="SAM_1"/>
    <property type="match status" value="1"/>
</dbReference>
<dbReference type="PANTHER" id="PTHR16154:SF6">
    <property type="entry name" value="SPINOPHILIN, ISOFORM J"/>
    <property type="match status" value="1"/>
</dbReference>
<feature type="region of interest" description="Disordered" evidence="13">
    <location>
        <begin position="1182"/>
        <end position="1216"/>
    </location>
</feature>
<feature type="region of interest" description="Disordered" evidence="13">
    <location>
        <begin position="1519"/>
        <end position="1549"/>
    </location>
</feature>
<dbReference type="SUPFAM" id="SSF47769">
    <property type="entry name" value="SAM/Pointed domain"/>
    <property type="match status" value="1"/>
</dbReference>
<dbReference type="Pfam" id="PF00595">
    <property type="entry name" value="PDZ"/>
    <property type="match status" value="1"/>
</dbReference>
<feature type="compositionally biased region" description="Basic and acidic residues" evidence="13">
    <location>
        <begin position="1144"/>
        <end position="1166"/>
    </location>
</feature>